<dbReference type="AlphaFoldDB" id="A0A0C2M956"/>
<feature type="domain" description="Tc1-like transposase DDE" evidence="1">
    <location>
        <begin position="19"/>
        <end position="119"/>
    </location>
</feature>
<comment type="caution">
    <text evidence="2">The sequence shown here is derived from an EMBL/GenBank/DDBJ whole genome shotgun (WGS) entry which is preliminary data.</text>
</comment>
<dbReference type="Pfam" id="PF13358">
    <property type="entry name" value="DDE_3"/>
    <property type="match status" value="1"/>
</dbReference>
<keyword evidence="3" id="KW-1185">Reference proteome</keyword>
<sequence length="136" mass="16075">MKNVLFNFVQPPFLIFPSSKNISECCAMAKTGVVYFEINDRPYNKDSFKSYICQLITHLASSTDGRCCFIMDYVTFHKCDVIKQEFHFRGHTIEYLSPCSPFLNPIENIFRKWKNFVNRPNWMKEQQYLSCMNKGL</sequence>
<gene>
    <name evidence="2" type="ORF">RF11_00607</name>
</gene>
<dbReference type="InterPro" id="IPR038717">
    <property type="entry name" value="Tc1-like_DDE_dom"/>
</dbReference>
<dbReference type="GO" id="GO:0003676">
    <property type="term" value="F:nucleic acid binding"/>
    <property type="evidence" value="ECO:0007669"/>
    <property type="project" value="InterPro"/>
</dbReference>
<evidence type="ECO:0000313" key="2">
    <source>
        <dbReference type="EMBL" id="KII60854.1"/>
    </source>
</evidence>
<dbReference type="EMBL" id="JWZT01005407">
    <property type="protein sequence ID" value="KII60854.1"/>
    <property type="molecule type" value="Genomic_DNA"/>
</dbReference>
<dbReference type="Proteomes" id="UP000031668">
    <property type="component" value="Unassembled WGS sequence"/>
</dbReference>
<evidence type="ECO:0000313" key="3">
    <source>
        <dbReference type="Proteomes" id="UP000031668"/>
    </source>
</evidence>
<reference evidence="2 3" key="1">
    <citation type="journal article" date="2014" name="Genome Biol. Evol.">
        <title>The genome of the myxosporean Thelohanellus kitauei shows adaptations to nutrient acquisition within its fish host.</title>
        <authorList>
            <person name="Yang Y."/>
            <person name="Xiong J."/>
            <person name="Zhou Z."/>
            <person name="Huo F."/>
            <person name="Miao W."/>
            <person name="Ran C."/>
            <person name="Liu Y."/>
            <person name="Zhang J."/>
            <person name="Feng J."/>
            <person name="Wang M."/>
            <person name="Wang M."/>
            <person name="Wang L."/>
            <person name="Yao B."/>
        </authorList>
    </citation>
    <scope>NUCLEOTIDE SEQUENCE [LARGE SCALE GENOMIC DNA]</scope>
    <source>
        <strain evidence="2">Wuqing</strain>
    </source>
</reference>
<evidence type="ECO:0000259" key="1">
    <source>
        <dbReference type="Pfam" id="PF13358"/>
    </source>
</evidence>
<name>A0A0C2M956_THEKT</name>
<organism evidence="2 3">
    <name type="scientific">Thelohanellus kitauei</name>
    <name type="common">Myxosporean</name>
    <dbReference type="NCBI Taxonomy" id="669202"/>
    <lineage>
        <taxon>Eukaryota</taxon>
        <taxon>Metazoa</taxon>
        <taxon>Cnidaria</taxon>
        <taxon>Myxozoa</taxon>
        <taxon>Myxosporea</taxon>
        <taxon>Bivalvulida</taxon>
        <taxon>Platysporina</taxon>
        <taxon>Myxobolidae</taxon>
        <taxon>Thelohanellus</taxon>
    </lineage>
</organism>
<dbReference type="OrthoDB" id="2428500at2759"/>
<proteinExistence type="predicted"/>
<dbReference type="Gene3D" id="3.30.420.10">
    <property type="entry name" value="Ribonuclease H-like superfamily/Ribonuclease H"/>
    <property type="match status" value="1"/>
</dbReference>
<accession>A0A0C2M956</accession>
<dbReference type="InterPro" id="IPR036397">
    <property type="entry name" value="RNaseH_sf"/>
</dbReference>
<protein>
    <recommendedName>
        <fullName evidence="1">Tc1-like transposase DDE domain-containing protein</fullName>
    </recommendedName>
</protein>